<proteinExistence type="predicted"/>
<sequence length="145" mass="16597">MIFSIAIITIGVLGIHNGLTYAIEHTKQAREYFTASYLAKEGIEIVKNIRDTNWVEGAASWKDGLTSCASGCEADYDDSLSSYTGKYFYIHSTNYFYQYTTSSEKTPYQRKITITEVDSDELDIKIEVFFKGNTMTAKENIYNWR</sequence>
<gene>
    <name evidence="1" type="ORF">COV62_01235</name>
</gene>
<evidence type="ECO:0008006" key="3">
    <source>
        <dbReference type="Google" id="ProtNLM"/>
    </source>
</evidence>
<protein>
    <recommendedName>
        <fullName evidence="3">Type II secretion system protein</fullName>
    </recommendedName>
</protein>
<accession>A0A2H0N334</accession>
<dbReference type="Proteomes" id="UP000231139">
    <property type="component" value="Unassembled WGS sequence"/>
</dbReference>
<organism evidence="1 2">
    <name type="scientific">Candidatus Nealsonbacteria bacterium CG11_big_fil_rev_8_21_14_0_20_35_11</name>
    <dbReference type="NCBI Taxonomy" id="1974713"/>
    <lineage>
        <taxon>Bacteria</taxon>
        <taxon>Candidatus Nealsoniibacteriota</taxon>
    </lineage>
</organism>
<name>A0A2H0N334_9BACT</name>
<reference evidence="1 2" key="1">
    <citation type="submission" date="2017-09" db="EMBL/GenBank/DDBJ databases">
        <title>Depth-based differentiation of microbial function through sediment-hosted aquifers and enrichment of novel symbionts in the deep terrestrial subsurface.</title>
        <authorList>
            <person name="Probst A.J."/>
            <person name="Ladd B."/>
            <person name="Jarett J.K."/>
            <person name="Geller-Mcgrath D.E."/>
            <person name="Sieber C.M."/>
            <person name="Emerson J.B."/>
            <person name="Anantharaman K."/>
            <person name="Thomas B.C."/>
            <person name="Malmstrom R."/>
            <person name="Stieglmeier M."/>
            <person name="Klingl A."/>
            <person name="Woyke T."/>
            <person name="Ryan C.M."/>
            <person name="Banfield J.F."/>
        </authorList>
    </citation>
    <scope>NUCLEOTIDE SEQUENCE [LARGE SCALE GENOMIC DNA]</scope>
    <source>
        <strain evidence="1">CG11_big_fil_rev_8_21_14_0_20_35_11</strain>
    </source>
</reference>
<comment type="caution">
    <text evidence="1">The sequence shown here is derived from an EMBL/GenBank/DDBJ whole genome shotgun (WGS) entry which is preliminary data.</text>
</comment>
<evidence type="ECO:0000313" key="2">
    <source>
        <dbReference type="Proteomes" id="UP000231139"/>
    </source>
</evidence>
<dbReference type="AlphaFoldDB" id="A0A2H0N334"/>
<dbReference type="EMBL" id="PCWK01000029">
    <property type="protein sequence ID" value="PIR02526.1"/>
    <property type="molecule type" value="Genomic_DNA"/>
</dbReference>
<evidence type="ECO:0000313" key="1">
    <source>
        <dbReference type="EMBL" id="PIR02526.1"/>
    </source>
</evidence>